<proteinExistence type="predicted"/>
<dbReference type="SUPFAM" id="SSF103473">
    <property type="entry name" value="MFS general substrate transporter"/>
    <property type="match status" value="1"/>
</dbReference>
<keyword evidence="1" id="KW-0472">Membrane</keyword>
<evidence type="ECO:0008006" key="4">
    <source>
        <dbReference type="Google" id="ProtNLM"/>
    </source>
</evidence>
<sequence length="755" mass="83810">MSMPPSENGLPVYKADEKITTAEKLRNLPWYLAFVASNSVAINLTFIGSIFVLYLNELGFNKTLLGAVLSLVPFVNIFSIFIADKISEIGARKAFLSSFAIRFLIWLPIILSPWVRQQFGQVMMAILVIVIVFVFSFFRMISSVSIMPWNQEIIPKSIRGVFSAKQLAISNAINILTVALAGLYIARSEGIQPFNILFVIGVIFGLISAWICTRFPGGSPKQGIEKPSSIVENFRIPVKDKNYMRFVHGIGWITLAESLFSYVALFMNEEIGLSAGNVVLLQTGVMVGGVLTSFIWGWASDRYGSKPVLQINMVLTAILPILWFITPYRSNFSFIVALGISLIQGASQMGRNIGGARLLYNRLVPIKFSTPYFALYNANLGLMMGLSQVFGGILLDSLDNISGSIRQFPINSYSILFGLILIFSFIGIMVIMTVKSEGEVSVGEFVSLFFKGNPLLAFESLIGYSRPKKERETINLTERLGRTQSYLVIDELLSTLKDPRFFVRYEAIISIARHHPHPKLTEAIIEILNGNDPALSVISAWALGRIKDPKALEALRHSAVHSEYRSVRAHCVRSLGALGDRESIPLILALFQNETDRGLLQACASALGHLGEASVFDDLIDLMLSSTVKENRDELLLTLARLIGNEDDFILIHRQLTEDFFTNASIIIHALRIGTDTDLDPLLISTCSSEFAKGNMESASQMLLEISHRLFEGADNALLNALLHRFSTHIEGNNENLRNLSLLMIFAVFSITENK</sequence>
<dbReference type="Pfam" id="PF13646">
    <property type="entry name" value="HEAT_2"/>
    <property type="match status" value="1"/>
</dbReference>
<keyword evidence="3" id="KW-1185">Reference proteome</keyword>
<protein>
    <recommendedName>
        <fullName evidence="4">Major facilitator superfamily (MFS) profile domain-containing protein</fullName>
    </recommendedName>
</protein>
<dbReference type="KEGG" id="abat:CFX1CAM_0130"/>
<dbReference type="InterPro" id="IPR011989">
    <property type="entry name" value="ARM-like"/>
</dbReference>
<dbReference type="Pfam" id="PF07690">
    <property type="entry name" value="MFS_1"/>
    <property type="match status" value="1"/>
</dbReference>
<dbReference type="InterPro" id="IPR004155">
    <property type="entry name" value="PBS_lyase_HEAT"/>
</dbReference>
<feature type="transmembrane region" description="Helical" evidence="1">
    <location>
        <begin position="28"/>
        <end position="52"/>
    </location>
</feature>
<dbReference type="Gene3D" id="1.25.10.10">
    <property type="entry name" value="Leucine-rich Repeat Variant"/>
    <property type="match status" value="1"/>
</dbReference>
<dbReference type="InterPro" id="IPR052528">
    <property type="entry name" value="Sugar_transport-like"/>
</dbReference>
<feature type="transmembrane region" description="Helical" evidence="1">
    <location>
        <begin position="415"/>
        <end position="434"/>
    </location>
</feature>
<feature type="transmembrane region" description="Helical" evidence="1">
    <location>
        <begin position="279"/>
        <end position="299"/>
    </location>
</feature>
<dbReference type="InterPro" id="IPR016024">
    <property type="entry name" value="ARM-type_fold"/>
</dbReference>
<feature type="transmembrane region" description="Helical" evidence="1">
    <location>
        <begin position="308"/>
        <end position="326"/>
    </location>
</feature>
<feature type="transmembrane region" description="Helical" evidence="1">
    <location>
        <begin position="192"/>
        <end position="212"/>
    </location>
</feature>
<dbReference type="InterPro" id="IPR011701">
    <property type="entry name" value="MFS"/>
</dbReference>
<evidence type="ECO:0000313" key="3">
    <source>
        <dbReference type="Proteomes" id="UP000195514"/>
    </source>
</evidence>
<dbReference type="CDD" id="cd06174">
    <property type="entry name" value="MFS"/>
    <property type="match status" value="1"/>
</dbReference>
<dbReference type="SMART" id="SM00567">
    <property type="entry name" value="EZ_HEAT"/>
    <property type="match status" value="4"/>
</dbReference>
<keyword evidence="1" id="KW-1133">Transmembrane helix</keyword>
<feature type="transmembrane region" description="Helical" evidence="1">
    <location>
        <begin position="121"/>
        <end position="146"/>
    </location>
</feature>
<dbReference type="PANTHER" id="PTHR23526:SF2">
    <property type="entry name" value="MAJOR FACILITATOR SUPERFAMILY (MFS) PROFILE DOMAIN-CONTAINING PROTEIN"/>
    <property type="match status" value="1"/>
</dbReference>
<feature type="transmembrane region" description="Helical" evidence="1">
    <location>
        <begin position="372"/>
        <end position="395"/>
    </location>
</feature>
<accession>A0A1Y6K0U5</accession>
<feature type="transmembrane region" description="Helical" evidence="1">
    <location>
        <begin position="64"/>
        <end position="83"/>
    </location>
</feature>
<dbReference type="SUPFAM" id="SSF48371">
    <property type="entry name" value="ARM repeat"/>
    <property type="match status" value="1"/>
</dbReference>
<dbReference type="InterPro" id="IPR036259">
    <property type="entry name" value="MFS_trans_sf"/>
</dbReference>
<dbReference type="AlphaFoldDB" id="A0A1Y6K0U5"/>
<name>A0A1Y6K0U5_9CHLR</name>
<organism evidence="2 3">
    <name type="scientific">Candidatus Brevifilum fermentans</name>
    <dbReference type="NCBI Taxonomy" id="1986204"/>
    <lineage>
        <taxon>Bacteria</taxon>
        <taxon>Bacillati</taxon>
        <taxon>Chloroflexota</taxon>
        <taxon>Anaerolineae</taxon>
        <taxon>Anaerolineales</taxon>
        <taxon>Anaerolineaceae</taxon>
        <taxon>Candidatus Brevifilum</taxon>
    </lineage>
</organism>
<keyword evidence="1" id="KW-0812">Transmembrane</keyword>
<reference evidence="3" key="1">
    <citation type="submission" date="2017-05" db="EMBL/GenBank/DDBJ databases">
        <authorList>
            <person name="Kirkegaard R."/>
            <person name="Mcilroy J S."/>
        </authorList>
    </citation>
    <scope>NUCLEOTIDE SEQUENCE [LARGE SCALE GENOMIC DNA]</scope>
</reference>
<feature type="transmembrane region" description="Helical" evidence="1">
    <location>
        <begin position="246"/>
        <end position="267"/>
    </location>
</feature>
<dbReference type="PANTHER" id="PTHR23526">
    <property type="entry name" value="INTEGRAL MEMBRANE TRANSPORT PROTEIN-RELATED"/>
    <property type="match status" value="1"/>
</dbReference>
<dbReference type="GO" id="GO:0022857">
    <property type="term" value="F:transmembrane transporter activity"/>
    <property type="evidence" value="ECO:0007669"/>
    <property type="project" value="InterPro"/>
</dbReference>
<dbReference type="Gene3D" id="1.20.1250.20">
    <property type="entry name" value="MFS general substrate transporter like domains"/>
    <property type="match status" value="2"/>
</dbReference>
<evidence type="ECO:0000313" key="2">
    <source>
        <dbReference type="EMBL" id="SMX53196.1"/>
    </source>
</evidence>
<dbReference type="Proteomes" id="UP000195514">
    <property type="component" value="Chromosome I"/>
</dbReference>
<gene>
    <name evidence="2" type="ORF">CFX1CAM_0130</name>
</gene>
<feature type="transmembrane region" description="Helical" evidence="1">
    <location>
        <begin position="95"/>
        <end position="115"/>
    </location>
</feature>
<dbReference type="EMBL" id="LT859958">
    <property type="protein sequence ID" value="SMX53196.1"/>
    <property type="molecule type" value="Genomic_DNA"/>
</dbReference>
<evidence type="ECO:0000256" key="1">
    <source>
        <dbReference type="SAM" id="Phobius"/>
    </source>
</evidence>
<feature type="transmembrane region" description="Helical" evidence="1">
    <location>
        <begin position="167"/>
        <end position="186"/>
    </location>
</feature>